<feature type="transmembrane region" description="Helical" evidence="7">
    <location>
        <begin position="410"/>
        <end position="435"/>
    </location>
</feature>
<dbReference type="PANTHER" id="PTHR43302">
    <property type="entry name" value="TRANSPORTER ARSB-RELATED"/>
    <property type="match status" value="1"/>
</dbReference>
<keyword evidence="6 7" id="KW-0472">Membrane</keyword>
<evidence type="ECO:0000256" key="7">
    <source>
        <dbReference type="SAM" id="Phobius"/>
    </source>
</evidence>
<evidence type="ECO:0000313" key="9">
    <source>
        <dbReference type="EMBL" id="ELR11588.1"/>
    </source>
</evidence>
<dbReference type="InterPro" id="IPR004680">
    <property type="entry name" value="Cit_transptr-like_dom"/>
</dbReference>
<comment type="subcellular location">
    <subcellularLocation>
        <location evidence="1">Cell membrane</location>
        <topology evidence="1">Multi-pass membrane protein</topology>
    </subcellularLocation>
</comment>
<keyword evidence="5 7" id="KW-1133">Transmembrane helix</keyword>
<dbReference type="Pfam" id="PF03600">
    <property type="entry name" value="CitMHS"/>
    <property type="match status" value="1"/>
</dbReference>
<feature type="transmembrane region" description="Helical" evidence="7">
    <location>
        <begin position="332"/>
        <end position="351"/>
    </location>
</feature>
<evidence type="ECO:0000256" key="4">
    <source>
        <dbReference type="ARBA" id="ARBA00022692"/>
    </source>
</evidence>
<organism evidence="9 10">
    <name type="scientific">Acanthamoeba castellanii (strain ATCC 30010 / Neff)</name>
    <dbReference type="NCBI Taxonomy" id="1257118"/>
    <lineage>
        <taxon>Eukaryota</taxon>
        <taxon>Amoebozoa</taxon>
        <taxon>Discosea</taxon>
        <taxon>Longamoebia</taxon>
        <taxon>Centramoebida</taxon>
        <taxon>Acanthamoebidae</taxon>
        <taxon>Acanthamoeba</taxon>
    </lineage>
</organism>
<keyword evidence="4 7" id="KW-0812">Transmembrane</keyword>
<dbReference type="GO" id="GO:0005886">
    <property type="term" value="C:plasma membrane"/>
    <property type="evidence" value="ECO:0007669"/>
    <property type="project" value="UniProtKB-SubCell"/>
</dbReference>
<dbReference type="EMBL" id="KB008148">
    <property type="protein sequence ID" value="ELR11588.1"/>
    <property type="molecule type" value="Genomic_DNA"/>
</dbReference>
<proteinExistence type="predicted"/>
<dbReference type="VEuPathDB" id="AmoebaDB:ACA1_258500"/>
<protein>
    <submittedName>
        <fullName evidence="9">Putative anion transporter, putative</fullName>
    </submittedName>
</protein>
<dbReference type="PANTHER" id="PTHR43302:SF5">
    <property type="entry name" value="TRANSPORTER ARSB-RELATED"/>
    <property type="match status" value="1"/>
</dbReference>
<dbReference type="RefSeq" id="XP_004333601.1">
    <property type="nucleotide sequence ID" value="XM_004333553.1"/>
</dbReference>
<name>L8GFW4_ACACF</name>
<feature type="transmembrane region" description="Helical" evidence="7">
    <location>
        <begin position="283"/>
        <end position="312"/>
    </location>
</feature>
<dbReference type="Proteomes" id="UP000011083">
    <property type="component" value="Unassembled WGS sequence"/>
</dbReference>
<accession>L8GFW4</accession>
<feature type="transmembrane region" description="Helical" evidence="7">
    <location>
        <begin position="177"/>
        <end position="200"/>
    </location>
</feature>
<dbReference type="OMA" id="QNMIIAT"/>
<dbReference type="KEGG" id="acan:ACA1_258500"/>
<reference evidence="9 10" key="1">
    <citation type="journal article" date="2013" name="Genome Biol.">
        <title>Genome of Acanthamoeba castellanii highlights extensive lateral gene transfer and early evolution of tyrosine kinase signaling.</title>
        <authorList>
            <person name="Clarke M."/>
            <person name="Lohan A.J."/>
            <person name="Liu B."/>
            <person name="Lagkouvardos I."/>
            <person name="Roy S."/>
            <person name="Zafar N."/>
            <person name="Bertelli C."/>
            <person name="Schilde C."/>
            <person name="Kianianmomeni A."/>
            <person name="Burglin T.R."/>
            <person name="Frech C."/>
            <person name="Turcotte B."/>
            <person name="Kopec K.O."/>
            <person name="Synnott J.M."/>
            <person name="Choo C."/>
            <person name="Paponov I."/>
            <person name="Finkler A."/>
            <person name="Soon Heng Tan C."/>
            <person name="Hutchins A.P."/>
            <person name="Weinmeier T."/>
            <person name="Rattei T."/>
            <person name="Chu J.S."/>
            <person name="Gimenez G."/>
            <person name="Irimia M."/>
            <person name="Rigden D.J."/>
            <person name="Fitzpatrick D.A."/>
            <person name="Lorenzo-Morales J."/>
            <person name="Bateman A."/>
            <person name="Chiu C.H."/>
            <person name="Tang P."/>
            <person name="Hegemann P."/>
            <person name="Fromm H."/>
            <person name="Raoult D."/>
            <person name="Greub G."/>
            <person name="Miranda-Saavedra D."/>
            <person name="Chen N."/>
            <person name="Nash P."/>
            <person name="Ginger M.L."/>
            <person name="Horn M."/>
            <person name="Schaap P."/>
            <person name="Caler L."/>
            <person name="Loftus B."/>
        </authorList>
    </citation>
    <scope>NUCLEOTIDE SEQUENCE [LARGE SCALE GENOMIC DNA]</scope>
    <source>
        <strain evidence="9 10">Neff</strain>
    </source>
</reference>
<keyword evidence="2" id="KW-0813">Transport</keyword>
<evidence type="ECO:0000259" key="8">
    <source>
        <dbReference type="Pfam" id="PF03600"/>
    </source>
</evidence>
<evidence type="ECO:0000256" key="3">
    <source>
        <dbReference type="ARBA" id="ARBA00022475"/>
    </source>
</evidence>
<dbReference type="STRING" id="1257118.L8GFW4"/>
<gene>
    <name evidence="9" type="ORF">ACA1_258500</name>
</gene>
<keyword evidence="10" id="KW-1185">Reference proteome</keyword>
<sequence length="476" mass="51556">MDVVGKVGASVGLGFTLIFNAFPSLPFLPLGRTTPALLAAAWMVATGLTGAEEAYRDIDYNTLAFLFGMMALKCLLAKHKFAIYLRRLLLWGRPSWRALLVRVGCLSAVLAPLITNDATCVFLTPIVEEIAISFKYPMLPLMLAICTCANIGSAATITGNPQNVLIGSYGNLSYWKFVVAVGPAALAGTVVNVALLWLYGYDQIIGHRKRNSIDYDDYDDSDDEKQGVSESTWLKEEAQGNQTNQMQHVEQSEYYSDTDVDEAFEDRVGAIGGRGRLGIALSFSLVVMMILFLLGCNVGWSTAGVALVAMAIEGIVTQTSPSWVFKEVDWNLIGWFAGTFIVMVTFGKTEITAQLWSGFIGADADFTAIGPLLKLTVAVLILSNIVSNVPLILLMAPDILAMSDPHEQEYVWVVVAWVSTVAGNLTLLGSAANIIVAELNTTRHLTFLQYLKFGFPTTLLVVALGLVILQSTSAVL</sequence>
<evidence type="ECO:0000313" key="10">
    <source>
        <dbReference type="Proteomes" id="UP000011083"/>
    </source>
</evidence>
<feature type="transmembrane region" description="Helical" evidence="7">
    <location>
        <begin position="7"/>
        <end position="28"/>
    </location>
</feature>
<evidence type="ECO:0000256" key="1">
    <source>
        <dbReference type="ARBA" id="ARBA00004651"/>
    </source>
</evidence>
<dbReference type="GeneID" id="14912113"/>
<evidence type="ECO:0000256" key="6">
    <source>
        <dbReference type="ARBA" id="ARBA00023136"/>
    </source>
</evidence>
<feature type="transmembrane region" description="Helical" evidence="7">
    <location>
        <begin position="372"/>
        <end position="395"/>
    </location>
</feature>
<feature type="transmembrane region" description="Helical" evidence="7">
    <location>
        <begin position="63"/>
        <end position="79"/>
    </location>
</feature>
<feature type="domain" description="Citrate transporter-like" evidence="8">
    <location>
        <begin position="29"/>
        <end position="422"/>
    </location>
</feature>
<keyword evidence="3" id="KW-1003">Cell membrane</keyword>
<feature type="transmembrane region" description="Helical" evidence="7">
    <location>
        <begin position="447"/>
        <end position="469"/>
    </location>
</feature>
<dbReference type="GO" id="GO:0055085">
    <property type="term" value="P:transmembrane transport"/>
    <property type="evidence" value="ECO:0007669"/>
    <property type="project" value="InterPro"/>
</dbReference>
<dbReference type="AlphaFoldDB" id="L8GFW4"/>
<evidence type="ECO:0000256" key="2">
    <source>
        <dbReference type="ARBA" id="ARBA00022448"/>
    </source>
</evidence>
<evidence type="ECO:0000256" key="5">
    <source>
        <dbReference type="ARBA" id="ARBA00022989"/>
    </source>
</evidence>
<dbReference type="OrthoDB" id="442352at2759"/>
<feature type="transmembrane region" description="Helical" evidence="7">
    <location>
        <begin position="136"/>
        <end position="157"/>
    </location>
</feature>